<evidence type="ECO:0000256" key="1">
    <source>
        <dbReference type="SAM" id="SignalP"/>
    </source>
</evidence>
<dbReference type="Proteomes" id="UP001202134">
    <property type="component" value="Unassembled WGS sequence"/>
</dbReference>
<proteinExistence type="predicted"/>
<dbReference type="InterPro" id="IPR016987">
    <property type="entry name" value="UCP023238"/>
</dbReference>
<reference evidence="2 3" key="1">
    <citation type="submission" date="2022-01" db="EMBL/GenBank/DDBJ databases">
        <title>Whole genome-based taxonomy of the Shewanellaceae.</title>
        <authorList>
            <person name="Martin-Rodriguez A.J."/>
        </authorList>
    </citation>
    <scope>NUCLEOTIDE SEQUENCE [LARGE SCALE GENOMIC DNA]</scope>
    <source>
        <strain evidence="2 3">DSM 24955</strain>
    </source>
</reference>
<dbReference type="PIRSF" id="PIRSF032038">
    <property type="entry name" value="UCP023238"/>
    <property type="match status" value="1"/>
</dbReference>
<evidence type="ECO:0000313" key="3">
    <source>
        <dbReference type="Proteomes" id="UP001202134"/>
    </source>
</evidence>
<protein>
    <submittedName>
        <fullName evidence="2">Uncharacterized protein</fullName>
    </submittedName>
</protein>
<sequence length="185" mass="19866">MRLTLVATFALAISSQAHANIEQQLANCASHTDKLDRLMCFDALAASVNTAVATQLPAAVPTASTEATAVATTAVAANTPTTVTPAVASVASTQAASTAEQEFGLKKKKEEVKVDRLYLEIERIKKDPYGSLIITFTNGQTWKQTETVRYKVKVGQTVYIEKGALSSFILGSDERNSTTRVKRVN</sequence>
<comment type="caution">
    <text evidence="2">The sequence shown here is derived from an EMBL/GenBank/DDBJ whole genome shotgun (WGS) entry which is preliminary data.</text>
</comment>
<keyword evidence="1" id="KW-0732">Signal</keyword>
<feature type="signal peptide" evidence="1">
    <location>
        <begin position="1"/>
        <end position="19"/>
    </location>
</feature>
<dbReference type="EMBL" id="JAKIKU010000018">
    <property type="protein sequence ID" value="MCL1047784.1"/>
    <property type="molecule type" value="Genomic_DNA"/>
</dbReference>
<organism evidence="2 3">
    <name type="scientific">Shewanella electrodiphila</name>
    <dbReference type="NCBI Taxonomy" id="934143"/>
    <lineage>
        <taxon>Bacteria</taxon>
        <taxon>Pseudomonadati</taxon>
        <taxon>Pseudomonadota</taxon>
        <taxon>Gammaproteobacteria</taxon>
        <taxon>Alteromonadales</taxon>
        <taxon>Shewanellaceae</taxon>
        <taxon>Shewanella</taxon>
    </lineage>
</organism>
<feature type="chain" id="PRO_5045916015" evidence="1">
    <location>
        <begin position="20"/>
        <end position="185"/>
    </location>
</feature>
<gene>
    <name evidence="2" type="ORF">L2737_21005</name>
</gene>
<evidence type="ECO:0000313" key="2">
    <source>
        <dbReference type="EMBL" id="MCL1047784.1"/>
    </source>
</evidence>
<name>A0ABT0KVX8_9GAMM</name>
<accession>A0ABT0KVX8</accession>
<keyword evidence="3" id="KW-1185">Reference proteome</keyword>
<dbReference type="RefSeq" id="WP_248957003.1">
    <property type="nucleotide sequence ID" value="NZ_JAKIKU010000018.1"/>
</dbReference>